<sequence>MQPDTLNIAVLISQGQHPVSGRARRAHQDACALELAMSLNESLPQSLNSKVSAIHAGDPKQEALRDYLGMGIDGLTVLNQTEEDDALAVLTPYLSEQQPDILLTGVRAEYGEGSGLLPYLLAERLGWPLVTGIAVIESIENGEASLLQALPRGQRRRLRVKLPFVASVESAAAEPRQIAFAKARRGNIVRLTPATEADQQRAEWTLSAAKSRPKRLKVSTAKTAADRLKQATAKAQGGKGQIIRNDPQAAAKAIFDLLVEEGVLRK</sequence>
<dbReference type="Proteomes" id="UP001597048">
    <property type="component" value="Unassembled WGS sequence"/>
</dbReference>
<dbReference type="InterPro" id="IPR014729">
    <property type="entry name" value="Rossmann-like_a/b/a_fold"/>
</dbReference>
<dbReference type="InterPro" id="IPR012255">
    <property type="entry name" value="ETF_b"/>
</dbReference>
<dbReference type="EMBL" id="JBHTJS010000062">
    <property type="protein sequence ID" value="MFD1009550.1"/>
    <property type="molecule type" value="Genomic_DNA"/>
</dbReference>
<evidence type="ECO:0000256" key="3">
    <source>
        <dbReference type="ARBA" id="ARBA00022982"/>
    </source>
</evidence>
<evidence type="ECO:0000256" key="1">
    <source>
        <dbReference type="ARBA" id="ARBA00007557"/>
    </source>
</evidence>
<dbReference type="Pfam" id="PF01012">
    <property type="entry name" value="ETF"/>
    <property type="match status" value="1"/>
</dbReference>
<evidence type="ECO:0000256" key="2">
    <source>
        <dbReference type="ARBA" id="ARBA00022448"/>
    </source>
</evidence>
<keyword evidence="6" id="KW-1185">Reference proteome</keyword>
<proteinExistence type="inferred from homology"/>
<dbReference type="PANTHER" id="PTHR21294:SF8">
    <property type="entry name" value="ELECTRON TRANSFER FLAVOPROTEIN SUBUNIT BETA"/>
    <property type="match status" value="1"/>
</dbReference>
<accession>A0ABW3KMG2</accession>
<dbReference type="Gene3D" id="3.40.50.620">
    <property type="entry name" value="HUPs"/>
    <property type="match status" value="1"/>
</dbReference>
<dbReference type="PANTHER" id="PTHR21294">
    <property type="entry name" value="ELECTRON TRANSFER FLAVOPROTEIN BETA-SUBUNIT"/>
    <property type="match status" value="1"/>
</dbReference>
<comment type="similarity">
    <text evidence="1">Belongs to the ETF beta-subunit/FixA family.</text>
</comment>
<evidence type="ECO:0000313" key="5">
    <source>
        <dbReference type="EMBL" id="MFD1009550.1"/>
    </source>
</evidence>
<dbReference type="SMART" id="SM00893">
    <property type="entry name" value="ETF"/>
    <property type="match status" value="1"/>
</dbReference>
<dbReference type="InterPro" id="IPR014730">
    <property type="entry name" value="ETF_a/b_N"/>
</dbReference>
<gene>
    <name evidence="5" type="ORF">ACFQ1C_15490</name>
</gene>
<comment type="caution">
    <text evidence="5">The sequence shown here is derived from an EMBL/GenBank/DDBJ whole genome shotgun (WGS) entry which is preliminary data.</text>
</comment>
<evidence type="ECO:0000259" key="4">
    <source>
        <dbReference type="SMART" id="SM00893"/>
    </source>
</evidence>
<name>A0ABW3KMG2_9GAMM</name>
<keyword evidence="2" id="KW-0813">Transport</keyword>
<protein>
    <submittedName>
        <fullName evidence="5">Electron transfer flavoprotein subunit beta</fullName>
    </submittedName>
</protein>
<evidence type="ECO:0000313" key="6">
    <source>
        <dbReference type="Proteomes" id="UP001597048"/>
    </source>
</evidence>
<dbReference type="RefSeq" id="WP_379559575.1">
    <property type="nucleotide sequence ID" value="NZ_JBHTJS010000062.1"/>
</dbReference>
<feature type="domain" description="Electron transfer flavoprotein alpha/beta-subunit N-terminal" evidence="4">
    <location>
        <begin position="19"/>
        <end position="200"/>
    </location>
</feature>
<dbReference type="SUPFAM" id="SSF52402">
    <property type="entry name" value="Adenine nucleotide alpha hydrolases-like"/>
    <property type="match status" value="1"/>
</dbReference>
<reference evidence="6" key="1">
    <citation type="journal article" date="2019" name="Int. J. Syst. Evol. Microbiol.">
        <title>The Global Catalogue of Microorganisms (GCM) 10K type strain sequencing project: providing services to taxonomists for standard genome sequencing and annotation.</title>
        <authorList>
            <consortium name="The Broad Institute Genomics Platform"/>
            <consortium name="The Broad Institute Genome Sequencing Center for Infectious Disease"/>
            <person name="Wu L."/>
            <person name="Ma J."/>
        </authorList>
    </citation>
    <scope>NUCLEOTIDE SEQUENCE [LARGE SCALE GENOMIC DNA]</scope>
    <source>
        <strain evidence="6">CCUG 60525</strain>
    </source>
</reference>
<organism evidence="5 6">
    <name type="scientific">Oceanisphaera ostreae</name>
    <dbReference type="NCBI Taxonomy" id="914151"/>
    <lineage>
        <taxon>Bacteria</taxon>
        <taxon>Pseudomonadati</taxon>
        <taxon>Pseudomonadota</taxon>
        <taxon>Gammaproteobacteria</taxon>
        <taxon>Aeromonadales</taxon>
        <taxon>Aeromonadaceae</taxon>
        <taxon>Oceanisphaera</taxon>
    </lineage>
</organism>
<keyword evidence="3" id="KW-0249">Electron transport</keyword>